<keyword evidence="2" id="KW-1185">Reference proteome</keyword>
<reference evidence="1 2" key="1">
    <citation type="submission" date="2016-08" db="EMBL/GenBank/DDBJ databases">
        <authorList>
            <person name="Seilhamer J.J."/>
        </authorList>
    </citation>
    <scope>NUCLEOTIDE SEQUENCE [LARGE SCALE GENOMIC DNA]</scope>
    <source>
        <strain evidence="1 2">A37T2</strain>
    </source>
</reference>
<dbReference type="Proteomes" id="UP000242818">
    <property type="component" value="Unassembled WGS sequence"/>
</dbReference>
<dbReference type="EMBL" id="FMAR01000003">
    <property type="protein sequence ID" value="SCC09890.1"/>
    <property type="molecule type" value="Genomic_DNA"/>
</dbReference>
<evidence type="ECO:0000313" key="2">
    <source>
        <dbReference type="Proteomes" id="UP000242818"/>
    </source>
</evidence>
<name>A0A1C4BSR7_9BACT</name>
<gene>
    <name evidence="1" type="ORF">GA0116948_103239</name>
</gene>
<dbReference type="AlphaFoldDB" id="A0A1C4BSR7"/>
<protein>
    <submittedName>
        <fullName evidence="1">Uncharacterized protein</fullName>
    </submittedName>
</protein>
<sequence>MEAFFFMTTHAPFQPVSSLFFATAYRHLTDGYVFIFNSRTFHAAYATIFDMLKTYMNSCLVLLLITVLLGSCIHQNADDNSIPVQSGKLPIDTVVIGKHTLMVYAIDQAVFDRYPTRPSDTSESHLLSKENNRVKRKGDTLVFNTANGHHVLFIDHNSEETTADYTFDGNFPTIQYWGAYVAYDESGDYILVSQQTGDTVHCWGPPAVAPDKKHIICGSMDLMAGFVDNGFQIFSLQNGKLKLEGQTELEGWGPGEIKWIDKHTILAEYIYLGANSNTESKYVQMRLQ</sequence>
<proteinExistence type="predicted"/>
<dbReference type="SUPFAM" id="SSF50969">
    <property type="entry name" value="YVTN repeat-like/Quinoprotein amine dehydrogenase"/>
    <property type="match status" value="1"/>
</dbReference>
<dbReference type="InterPro" id="IPR011044">
    <property type="entry name" value="Quino_amine_DH_bsu"/>
</dbReference>
<evidence type="ECO:0000313" key="1">
    <source>
        <dbReference type="EMBL" id="SCC09890.1"/>
    </source>
</evidence>
<accession>A0A1C4BSR7</accession>
<dbReference type="STRING" id="1335309.GA0116948_103239"/>
<organism evidence="1 2">
    <name type="scientific">Chitinophaga costaii</name>
    <dbReference type="NCBI Taxonomy" id="1335309"/>
    <lineage>
        <taxon>Bacteria</taxon>
        <taxon>Pseudomonadati</taxon>
        <taxon>Bacteroidota</taxon>
        <taxon>Chitinophagia</taxon>
        <taxon>Chitinophagales</taxon>
        <taxon>Chitinophagaceae</taxon>
        <taxon>Chitinophaga</taxon>
    </lineage>
</organism>